<protein>
    <recommendedName>
        <fullName evidence="8">Rhodopsin domain-containing protein</fullName>
    </recommendedName>
</protein>
<evidence type="ECO:0000313" key="9">
    <source>
        <dbReference type="EMBL" id="KAK7722804.1"/>
    </source>
</evidence>
<name>A0ABR1P0F4_DIAER</name>
<sequence length="321" mass="35370">MSGTTGASTELGDDEKYQIAVSYGTIISTGVLAIVVCSTRLYYISVKSSILLLLRRVFPTPYIQYTTLGLLIFLVLFTISGTLVAAFQCNPPKYAYELEFLMSPDRSKYCYSSDVAYGIFMYQAVLLFACDIIIFLLPFPALIKLNMGSAKKTALLLVFGSGAVACIAPAVRFESIQFYKSGSSDTTYAGAESLYWMAIEYNLGLVAGSLTGLRPLLSRIGVLLSSKGESNYKSAPFAPSYKLEERNNKHWASSQRSGVKKDRHQGDSVLDQTVMGDRISDDSGRQHILKTQSISITEESRDDSSFANTAHQPWQDPHRNV</sequence>
<feature type="transmembrane region" description="Helical" evidence="7">
    <location>
        <begin position="154"/>
        <end position="173"/>
    </location>
</feature>
<dbReference type="InterPro" id="IPR049326">
    <property type="entry name" value="Rhodopsin_dom_fungi"/>
</dbReference>
<proteinExistence type="inferred from homology"/>
<keyword evidence="2 7" id="KW-0812">Transmembrane</keyword>
<feature type="transmembrane region" description="Helical" evidence="7">
    <location>
        <begin position="65"/>
        <end position="87"/>
    </location>
</feature>
<keyword evidence="4 7" id="KW-0472">Membrane</keyword>
<keyword evidence="10" id="KW-1185">Reference proteome</keyword>
<evidence type="ECO:0000313" key="10">
    <source>
        <dbReference type="Proteomes" id="UP001430848"/>
    </source>
</evidence>
<evidence type="ECO:0000256" key="4">
    <source>
        <dbReference type="ARBA" id="ARBA00023136"/>
    </source>
</evidence>
<feature type="region of interest" description="Disordered" evidence="6">
    <location>
        <begin position="248"/>
        <end position="321"/>
    </location>
</feature>
<evidence type="ECO:0000256" key="1">
    <source>
        <dbReference type="ARBA" id="ARBA00004141"/>
    </source>
</evidence>
<dbReference type="PANTHER" id="PTHR33048">
    <property type="entry name" value="PTH11-LIKE INTEGRAL MEMBRANE PROTEIN (AFU_ORTHOLOGUE AFUA_5G11245)"/>
    <property type="match status" value="1"/>
</dbReference>
<evidence type="ECO:0000256" key="3">
    <source>
        <dbReference type="ARBA" id="ARBA00022989"/>
    </source>
</evidence>
<evidence type="ECO:0000256" key="7">
    <source>
        <dbReference type="SAM" id="Phobius"/>
    </source>
</evidence>
<evidence type="ECO:0000256" key="5">
    <source>
        <dbReference type="ARBA" id="ARBA00038359"/>
    </source>
</evidence>
<comment type="caution">
    <text evidence="9">The sequence shown here is derived from an EMBL/GenBank/DDBJ whole genome shotgun (WGS) entry which is preliminary data.</text>
</comment>
<accession>A0ABR1P0F4</accession>
<comment type="subcellular location">
    <subcellularLocation>
        <location evidence="1">Membrane</location>
        <topology evidence="1">Multi-pass membrane protein</topology>
    </subcellularLocation>
</comment>
<feature type="transmembrane region" description="Helical" evidence="7">
    <location>
        <begin position="20"/>
        <end position="44"/>
    </location>
</feature>
<dbReference type="Pfam" id="PF20684">
    <property type="entry name" value="Fung_rhodopsin"/>
    <property type="match status" value="1"/>
</dbReference>
<feature type="transmembrane region" description="Helical" evidence="7">
    <location>
        <begin position="119"/>
        <end position="142"/>
    </location>
</feature>
<keyword evidence="3 7" id="KW-1133">Transmembrane helix</keyword>
<evidence type="ECO:0000256" key="2">
    <source>
        <dbReference type="ARBA" id="ARBA00022692"/>
    </source>
</evidence>
<dbReference type="InterPro" id="IPR052337">
    <property type="entry name" value="SAT4-like"/>
</dbReference>
<organism evidence="9 10">
    <name type="scientific">Diaporthe eres</name>
    <name type="common">Phomopsis oblonga</name>
    <dbReference type="NCBI Taxonomy" id="83184"/>
    <lineage>
        <taxon>Eukaryota</taxon>
        <taxon>Fungi</taxon>
        <taxon>Dikarya</taxon>
        <taxon>Ascomycota</taxon>
        <taxon>Pezizomycotina</taxon>
        <taxon>Sordariomycetes</taxon>
        <taxon>Sordariomycetidae</taxon>
        <taxon>Diaporthales</taxon>
        <taxon>Diaporthaceae</taxon>
        <taxon>Diaporthe</taxon>
        <taxon>Diaporthe eres species complex</taxon>
    </lineage>
</organism>
<evidence type="ECO:0000259" key="8">
    <source>
        <dbReference type="Pfam" id="PF20684"/>
    </source>
</evidence>
<feature type="domain" description="Rhodopsin" evidence="8">
    <location>
        <begin position="43"/>
        <end position="219"/>
    </location>
</feature>
<comment type="similarity">
    <text evidence="5">Belongs to the SAT4 family.</text>
</comment>
<dbReference type="EMBL" id="JAKNSF020000065">
    <property type="protein sequence ID" value="KAK7722804.1"/>
    <property type="molecule type" value="Genomic_DNA"/>
</dbReference>
<dbReference type="Proteomes" id="UP001430848">
    <property type="component" value="Unassembled WGS sequence"/>
</dbReference>
<dbReference type="PANTHER" id="PTHR33048:SF47">
    <property type="entry name" value="INTEGRAL MEMBRANE PROTEIN-RELATED"/>
    <property type="match status" value="1"/>
</dbReference>
<evidence type="ECO:0000256" key="6">
    <source>
        <dbReference type="SAM" id="MobiDB-lite"/>
    </source>
</evidence>
<gene>
    <name evidence="9" type="ORF">SLS63_009199</name>
</gene>
<reference evidence="9 10" key="1">
    <citation type="submission" date="2024-02" db="EMBL/GenBank/DDBJ databases">
        <title>De novo assembly and annotation of 12 fungi associated with fruit tree decline syndrome in Ontario, Canada.</title>
        <authorList>
            <person name="Sulman M."/>
            <person name="Ellouze W."/>
            <person name="Ilyukhin E."/>
        </authorList>
    </citation>
    <scope>NUCLEOTIDE SEQUENCE [LARGE SCALE GENOMIC DNA]</scope>
    <source>
        <strain evidence="9 10">M169</strain>
    </source>
</reference>